<evidence type="ECO:0000313" key="3">
    <source>
        <dbReference type="Proteomes" id="UP000624279"/>
    </source>
</evidence>
<dbReference type="EMBL" id="JACOGA010000002">
    <property type="protein sequence ID" value="MBC3872413.1"/>
    <property type="molecule type" value="Genomic_DNA"/>
</dbReference>
<dbReference type="Proteomes" id="UP000624279">
    <property type="component" value="Unassembled WGS sequence"/>
</dbReference>
<comment type="caution">
    <text evidence="2">The sequence shown here is derived from an EMBL/GenBank/DDBJ whole genome shotgun (WGS) entry which is preliminary data.</text>
</comment>
<dbReference type="InterPro" id="IPR036397">
    <property type="entry name" value="RNaseH_sf"/>
</dbReference>
<dbReference type="Pfam" id="PF09039">
    <property type="entry name" value="HTH_Tnp_Mu_2"/>
    <property type="match status" value="1"/>
</dbReference>
<dbReference type="InterPro" id="IPR004189">
    <property type="entry name" value="Phage_Mu_transposase"/>
</dbReference>
<accession>A0ABR6Y717</accession>
<dbReference type="InterPro" id="IPR009057">
    <property type="entry name" value="Homeodomain-like_sf"/>
</dbReference>
<sequence length="824" mass="93684">MNGNQIEFVTAEEVAELTGLTLRQVNERCLNPNHKQRLCGAEQVTINSVKTWKVPVNSISNEAHYKLCQQQKDAFEGRQSNPEKLEKAADLCEKRSAVLASDNYLTADPMETAVNTNDAFVLTEISCLPKVGKRSAVSETYLTVIQVSELEDKSLRTIRDRCNNNFYKNAKKEKINGGEGWLIPITDLSKNAQKAYAKQFVVQTLADSSVKDLVVVKPVLQDDEYSQLWEKFDRKGSNFKKMAHEALEVLLAYVTLIEAGASAKHAESAIKASHNVSRATIYRSLNLTRNHPRAHWLPLLCPHYHGGRGRDECTPEAYAFMLALKSQSPHTKLSVILREAAKVGIAKGWKLPSRDILSRRFKEVPSFLFKEDAELKRSFPAVERDYANLDLHQCWESDGCRADVWCHWEDGTVSRPFVIAIRDVRTRRILALRICKNPNAEAVLGVFGMAMTNTQAIPRYFKLDNGREYANKMFTGQQKTRYRFKSLLEEAKGILTVLGVKVLWSEPGHGQDKPIESWWNVIHENCDKSPMFVGAYCGKDVLSKPEQFHQEKAVPVRAYGAKLIETVIEFERRPHRGSGMNMRTPLNVFEELASTTITNKPTPAQIRRCKMGVLSLSLDKKDASISFKMDGFPKMRYWHETLVDLPISERTWKYNVYFEWDDPNSPVSVYRGDVFICDASPMQKLDFIEAPESGKVIEHVAAKKKYVKHRKEVIKAVRQGGKLALPDMNSPMHLAPLVLPNQESIIVEAKRLREVAAPVSPIKPIEGRYGEFINTETQEIYKGRAAQEEEMQAQFRAEGGTIDTEQYLEELRKKREEELRNSAY</sequence>
<dbReference type="PROSITE" id="PS50994">
    <property type="entry name" value="INTEGRASE"/>
    <property type="match status" value="1"/>
</dbReference>
<dbReference type="InterPro" id="IPR015126">
    <property type="entry name" value="Mu_I-gamma"/>
</dbReference>
<reference evidence="2 3" key="1">
    <citation type="submission" date="2020-08" db="EMBL/GenBank/DDBJ databases">
        <title>Novel species isolated from subtropical streams in China.</title>
        <authorList>
            <person name="Lu H."/>
        </authorList>
    </citation>
    <scope>NUCLEOTIDE SEQUENCE [LARGE SCALE GENOMIC DNA]</scope>
    <source>
        <strain evidence="2 3">LX15W</strain>
    </source>
</reference>
<organism evidence="2 3">
    <name type="scientific">Undibacterium flavidum</name>
    <dbReference type="NCBI Taxonomy" id="2762297"/>
    <lineage>
        <taxon>Bacteria</taxon>
        <taxon>Pseudomonadati</taxon>
        <taxon>Pseudomonadota</taxon>
        <taxon>Betaproteobacteria</taxon>
        <taxon>Burkholderiales</taxon>
        <taxon>Oxalobacteraceae</taxon>
        <taxon>Undibacterium</taxon>
    </lineage>
</organism>
<dbReference type="SUPFAM" id="SSF53098">
    <property type="entry name" value="Ribonuclease H-like"/>
    <property type="match status" value="1"/>
</dbReference>
<dbReference type="Gene3D" id="3.30.420.10">
    <property type="entry name" value="Ribonuclease H-like superfamily/Ribonuclease H"/>
    <property type="match status" value="1"/>
</dbReference>
<evidence type="ECO:0000313" key="2">
    <source>
        <dbReference type="EMBL" id="MBC3872413.1"/>
    </source>
</evidence>
<dbReference type="InterPro" id="IPR012337">
    <property type="entry name" value="RNaseH-like_sf"/>
</dbReference>
<keyword evidence="3" id="KW-1185">Reference proteome</keyword>
<dbReference type="InterPro" id="IPR001584">
    <property type="entry name" value="Integrase_cat-core"/>
</dbReference>
<protein>
    <submittedName>
        <fullName evidence="2">DDE-type integrase/transposase/recombinase</fullName>
    </submittedName>
</protein>
<name>A0ABR6Y717_9BURK</name>
<dbReference type="SUPFAM" id="SSF46689">
    <property type="entry name" value="Homeodomain-like"/>
    <property type="match status" value="1"/>
</dbReference>
<dbReference type="RefSeq" id="WP_186940418.1">
    <property type="nucleotide sequence ID" value="NZ_JACOGA010000002.1"/>
</dbReference>
<feature type="domain" description="Integrase catalytic" evidence="1">
    <location>
        <begin position="376"/>
        <end position="513"/>
    </location>
</feature>
<dbReference type="Gene3D" id="1.10.10.60">
    <property type="entry name" value="Homeodomain-like"/>
    <property type="match status" value="2"/>
</dbReference>
<gene>
    <name evidence="2" type="ORF">H8K55_02340</name>
</gene>
<evidence type="ECO:0000259" key="1">
    <source>
        <dbReference type="PROSITE" id="PS50994"/>
    </source>
</evidence>
<dbReference type="Pfam" id="PF02914">
    <property type="entry name" value="DDE_2"/>
    <property type="match status" value="1"/>
</dbReference>
<proteinExistence type="predicted"/>